<dbReference type="AlphaFoldDB" id="A0AAV2K9Z9"/>
<evidence type="ECO:0000256" key="1">
    <source>
        <dbReference type="SAM" id="MobiDB-lite"/>
    </source>
</evidence>
<evidence type="ECO:0000313" key="3">
    <source>
        <dbReference type="Proteomes" id="UP001497482"/>
    </source>
</evidence>
<organism evidence="2 3">
    <name type="scientific">Knipowitschia caucasica</name>
    <name type="common">Caucasian dwarf goby</name>
    <name type="synonym">Pomatoschistus caucasicus</name>
    <dbReference type="NCBI Taxonomy" id="637954"/>
    <lineage>
        <taxon>Eukaryota</taxon>
        <taxon>Metazoa</taxon>
        <taxon>Chordata</taxon>
        <taxon>Craniata</taxon>
        <taxon>Vertebrata</taxon>
        <taxon>Euteleostomi</taxon>
        <taxon>Actinopterygii</taxon>
        <taxon>Neopterygii</taxon>
        <taxon>Teleostei</taxon>
        <taxon>Neoteleostei</taxon>
        <taxon>Acanthomorphata</taxon>
        <taxon>Gobiaria</taxon>
        <taxon>Gobiiformes</taxon>
        <taxon>Gobioidei</taxon>
        <taxon>Gobiidae</taxon>
        <taxon>Gobiinae</taxon>
        <taxon>Knipowitschia</taxon>
    </lineage>
</organism>
<keyword evidence="3" id="KW-1185">Reference proteome</keyword>
<protein>
    <submittedName>
        <fullName evidence="2">Uncharacterized protein</fullName>
    </submittedName>
</protein>
<feature type="region of interest" description="Disordered" evidence="1">
    <location>
        <begin position="85"/>
        <end position="108"/>
    </location>
</feature>
<sequence>MRKQRAQCEGGEVCRLHPDERDPEMSKDMTEGEERKEGAGTATAAGRKCSEHSGRPPRLGGSAQNLQDGHRGWEEVLRTFRTATAAGRKCSEHSGRPPRLGGSAKNLQDGHRGWEEVLRTFRTATAAGRKC</sequence>
<evidence type="ECO:0000313" key="2">
    <source>
        <dbReference type="EMBL" id="CAL1584992.1"/>
    </source>
</evidence>
<dbReference type="EMBL" id="OZ035838">
    <property type="protein sequence ID" value="CAL1584992.1"/>
    <property type="molecule type" value="Genomic_DNA"/>
</dbReference>
<gene>
    <name evidence="2" type="ORF">KC01_LOCUS15243</name>
</gene>
<reference evidence="2 3" key="1">
    <citation type="submission" date="2024-04" db="EMBL/GenBank/DDBJ databases">
        <authorList>
            <person name="Waldvogel A.-M."/>
            <person name="Schoenle A."/>
        </authorList>
    </citation>
    <scope>NUCLEOTIDE SEQUENCE [LARGE SCALE GENOMIC DNA]</scope>
</reference>
<accession>A0AAV2K9Z9</accession>
<name>A0AAV2K9Z9_KNICA</name>
<dbReference type="Proteomes" id="UP001497482">
    <property type="component" value="Chromosome 16"/>
</dbReference>
<proteinExistence type="predicted"/>
<feature type="region of interest" description="Disordered" evidence="1">
    <location>
        <begin position="1"/>
        <end position="69"/>
    </location>
</feature>
<feature type="compositionally biased region" description="Basic and acidic residues" evidence="1">
    <location>
        <begin position="12"/>
        <end position="38"/>
    </location>
</feature>